<reference evidence="2" key="1">
    <citation type="journal article" date="2022" name="Mol. Ecol. Resour.">
        <title>The genomes of chicory, endive, great burdock and yacon provide insights into Asteraceae palaeo-polyploidization history and plant inulin production.</title>
        <authorList>
            <person name="Fan W."/>
            <person name="Wang S."/>
            <person name="Wang H."/>
            <person name="Wang A."/>
            <person name="Jiang F."/>
            <person name="Liu H."/>
            <person name="Zhao H."/>
            <person name="Xu D."/>
            <person name="Zhang Y."/>
        </authorList>
    </citation>
    <scope>NUCLEOTIDE SEQUENCE [LARGE SCALE GENOMIC DNA]</scope>
    <source>
        <strain evidence="2">cv. Punajuju</strain>
    </source>
</reference>
<gene>
    <name evidence="1" type="ORF">L2E82_47931</name>
</gene>
<sequence>MALPTTDSIRLSVLDKLINLPVLILILEENFSFYCRLLSPPRTLSPPFAAMPVNPLSPASCSIFSLCSFSIVKEALDTTRVLEGQWYDRMSLPNGLGEIFSLQGYKVINSILLLS</sequence>
<accession>A0ACB8YX41</accession>
<evidence type="ECO:0000313" key="1">
    <source>
        <dbReference type="EMBL" id="KAI3689959.1"/>
    </source>
</evidence>
<keyword evidence="2" id="KW-1185">Reference proteome</keyword>
<name>A0ACB8YX41_CICIN</name>
<dbReference type="Proteomes" id="UP001055811">
    <property type="component" value="Linkage Group LG09"/>
</dbReference>
<comment type="caution">
    <text evidence="1">The sequence shown here is derived from an EMBL/GenBank/DDBJ whole genome shotgun (WGS) entry which is preliminary data.</text>
</comment>
<evidence type="ECO:0000313" key="2">
    <source>
        <dbReference type="Proteomes" id="UP001055811"/>
    </source>
</evidence>
<reference evidence="1 2" key="2">
    <citation type="journal article" date="2022" name="Mol. Ecol. Resour.">
        <title>The genomes of chicory, endive, great burdock and yacon provide insights into Asteraceae paleo-polyploidization history and plant inulin production.</title>
        <authorList>
            <person name="Fan W."/>
            <person name="Wang S."/>
            <person name="Wang H."/>
            <person name="Wang A."/>
            <person name="Jiang F."/>
            <person name="Liu H."/>
            <person name="Zhao H."/>
            <person name="Xu D."/>
            <person name="Zhang Y."/>
        </authorList>
    </citation>
    <scope>NUCLEOTIDE SEQUENCE [LARGE SCALE GENOMIC DNA]</scope>
    <source>
        <strain evidence="2">cv. Punajuju</strain>
        <tissue evidence="1">Leaves</tissue>
    </source>
</reference>
<protein>
    <submittedName>
        <fullName evidence="1">Uncharacterized protein</fullName>
    </submittedName>
</protein>
<dbReference type="EMBL" id="CM042017">
    <property type="protein sequence ID" value="KAI3689959.1"/>
    <property type="molecule type" value="Genomic_DNA"/>
</dbReference>
<proteinExistence type="predicted"/>
<organism evidence="1 2">
    <name type="scientific">Cichorium intybus</name>
    <name type="common">Chicory</name>
    <dbReference type="NCBI Taxonomy" id="13427"/>
    <lineage>
        <taxon>Eukaryota</taxon>
        <taxon>Viridiplantae</taxon>
        <taxon>Streptophyta</taxon>
        <taxon>Embryophyta</taxon>
        <taxon>Tracheophyta</taxon>
        <taxon>Spermatophyta</taxon>
        <taxon>Magnoliopsida</taxon>
        <taxon>eudicotyledons</taxon>
        <taxon>Gunneridae</taxon>
        <taxon>Pentapetalae</taxon>
        <taxon>asterids</taxon>
        <taxon>campanulids</taxon>
        <taxon>Asterales</taxon>
        <taxon>Asteraceae</taxon>
        <taxon>Cichorioideae</taxon>
        <taxon>Cichorieae</taxon>
        <taxon>Cichoriinae</taxon>
        <taxon>Cichorium</taxon>
    </lineage>
</organism>